<protein>
    <submittedName>
        <fullName evidence="1">Uncharacterized protein</fullName>
    </submittedName>
</protein>
<gene>
    <name evidence="1" type="ORF">YP76_22375</name>
</gene>
<proteinExistence type="predicted"/>
<evidence type="ECO:0000313" key="1">
    <source>
        <dbReference type="EMBL" id="KKW90178.1"/>
    </source>
</evidence>
<comment type="caution">
    <text evidence="1">The sequence shown here is derived from an EMBL/GenBank/DDBJ whole genome shotgun (WGS) entry which is preliminary data.</text>
</comment>
<reference evidence="1 2" key="1">
    <citation type="submission" date="2015-04" db="EMBL/GenBank/DDBJ databases">
        <title>Genome sequence of aromatic hydrocarbons-degrading Sphingobium chungbukense DJ77.</title>
        <authorList>
            <person name="Kim Y.-C."/>
            <person name="Chae J.-C."/>
        </authorList>
    </citation>
    <scope>NUCLEOTIDE SEQUENCE [LARGE SCALE GENOMIC DNA]</scope>
    <source>
        <strain evidence="1 2">DJ77</strain>
    </source>
</reference>
<dbReference type="RefSeq" id="WP_046765799.1">
    <property type="nucleotide sequence ID" value="NZ_LBIC01000012.1"/>
</dbReference>
<sequence>MAKFEGRELLLMKKALSLAILVIERQPDGPFKPESDLVDMKDLAEQLMADDTELEHYLSAAQRILTGKP</sequence>
<keyword evidence="2" id="KW-1185">Reference proteome</keyword>
<evidence type="ECO:0000313" key="2">
    <source>
        <dbReference type="Proteomes" id="UP000033874"/>
    </source>
</evidence>
<dbReference type="PATRIC" id="fig|56193.3.peg.4704"/>
<name>A0A0M3AJN2_9SPHN</name>
<accession>A0A0M3AJN2</accession>
<dbReference type="Proteomes" id="UP000033874">
    <property type="component" value="Unassembled WGS sequence"/>
</dbReference>
<organism evidence="1 2">
    <name type="scientific">Sphingobium chungbukense</name>
    <dbReference type="NCBI Taxonomy" id="56193"/>
    <lineage>
        <taxon>Bacteria</taxon>
        <taxon>Pseudomonadati</taxon>
        <taxon>Pseudomonadota</taxon>
        <taxon>Alphaproteobacteria</taxon>
        <taxon>Sphingomonadales</taxon>
        <taxon>Sphingomonadaceae</taxon>
        <taxon>Sphingobium</taxon>
    </lineage>
</organism>
<dbReference type="AlphaFoldDB" id="A0A0M3AJN2"/>
<dbReference type="EMBL" id="LBIC01000012">
    <property type="protein sequence ID" value="KKW90178.1"/>
    <property type="molecule type" value="Genomic_DNA"/>
</dbReference>